<dbReference type="PROSITE" id="PS51157">
    <property type="entry name" value="ZF_UBR"/>
    <property type="match status" value="1"/>
</dbReference>
<name>K0TJ58_THAOC</name>
<evidence type="ECO:0000256" key="1">
    <source>
        <dbReference type="ARBA" id="ARBA00022723"/>
    </source>
</evidence>
<evidence type="ECO:0000256" key="3">
    <source>
        <dbReference type="ARBA" id="ARBA00022833"/>
    </source>
</evidence>
<evidence type="ECO:0000256" key="2">
    <source>
        <dbReference type="ARBA" id="ARBA00022771"/>
    </source>
</evidence>
<dbReference type="InterPro" id="IPR032675">
    <property type="entry name" value="LRR_dom_sf"/>
</dbReference>
<dbReference type="GO" id="GO:0031146">
    <property type="term" value="P:SCF-dependent proteasomal ubiquitin-dependent protein catabolic process"/>
    <property type="evidence" value="ECO:0007669"/>
    <property type="project" value="TreeGrafter"/>
</dbReference>
<proteinExistence type="predicted"/>
<evidence type="ECO:0000259" key="5">
    <source>
        <dbReference type="PROSITE" id="PS51157"/>
    </source>
</evidence>
<dbReference type="AlphaFoldDB" id="K0TJ58"/>
<dbReference type="Gene3D" id="3.80.10.10">
    <property type="entry name" value="Ribonuclease Inhibitor"/>
    <property type="match status" value="2"/>
</dbReference>
<dbReference type="SUPFAM" id="SSF52058">
    <property type="entry name" value="L domain-like"/>
    <property type="match status" value="1"/>
</dbReference>
<dbReference type="EMBL" id="AGNL01008303">
    <property type="protein sequence ID" value="EJK70612.1"/>
    <property type="molecule type" value="Genomic_DNA"/>
</dbReference>
<protein>
    <recommendedName>
        <fullName evidence="5">UBR-type domain-containing protein</fullName>
    </recommendedName>
</protein>
<dbReference type="PANTHER" id="PTHR13318">
    <property type="entry name" value="PARTNER OF PAIRED, ISOFORM B-RELATED"/>
    <property type="match status" value="1"/>
</dbReference>
<dbReference type="CDD" id="cd19671">
    <property type="entry name" value="UBR-box_UBR4_5_6_7"/>
    <property type="match status" value="1"/>
</dbReference>
<keyword evidence="1" id="KW-0479">Metal-binding</keyword>
<dbReference type="InterPro" id="IPR003126">
    <property type="entry name" value="Znf_UBR"/>
</dbReference>
<evidence type="ECO:0000313" key="7">
    <source>
        <dbReference type="Proteomes" id="UP000266841"/>
    </source>
</evidence>
<reference evidence="6 7" key="1">
    <citation type="journal article" date="2012" name="Genome Biol.">
        <title>Genome and low-iron response of an oceanic diatom adapted to chronic iron limitation.</title>
        <authorList>
            <person name="Lommer M."/>
            <person name="Specht M."/>
            <person name="Roy A.S."/>
            <person name="Kraemer L."/>
            <person name="Andreson R."/>
            <person name="Gutowska M.A."/>
            <person name="Wolf J."/>
            <person name="Bergner S.V."/>
            <person name="Schilhabel M.B."/>
            <person name="Klostermeier U.C."/>
            <person name="Beiko R.G."/>
            <person name="Rosenstiel P."/>
            <person name="Hippler M."/>
            <person name="Laroche J."/>
        </authorList>
    </citation>
    <scope>NUCLEOTIDE SEQUENCE [LARGE SCALE GENOMIC DNA]</scope>
    <source>
        <strain evidence="6 7">CCMP1005</strain>
    </source>
</reference>
<gene>
    <name evidence="6" type="ORF">THAOC_08014</name>
</gene>
<dbReference type="GO" id="GO:0019005">
    <property type="term" value="C:SCF ubiquitin ligase complex"/>
    <property type="evidence" value="ECO:0007669"/>
    <property type="project" value="TreeGrafter"/>
</dbReference>
<accession>K0TJ58</accession>
<keyword evidence="3" id="KW-0862">Zinc</keyword>
<feature type="zinc finger region" description="UBR-type" evidence="4">
    <location>
        <begin position="611"/>
        <end position="681"/>
    </location>
</feature>
<dbReference type="Pfam" id="PF02207">
    <property type="entry name" value="zf-UBR"/>
    <property type="match status" value="1"/>
</dbReference>
<evidence type="ECO:0000256" key="4">
    <source>
        <dbReference type="PROSITE-ProRule" id="PRU00508"/>
    </source>
</evidence>
<sequence>MPTRRVTRRSATGTAPDLNSVFGAVGFQICSFLPTGLLLNGTRSPMLVSTTVHDEVFRHLGQSRRLSLSSCKHLHKVTDEELIAFIRKVIEVLEAPDPRYKIKAVRRRTHDCSSFPICLCPLKTETLDLANCRNLRGEALHFAVKHMPGLRTLLISNQVKFDATQYFKHETLTEHTLIMKGRLSYLGVQNCNMLDSAGVKNLVTRLQGKYIKDLDLYGCQEVCDSIATTIAFCESLETLKLCGSAKITSFGVGLIAYLCRHTLRGLSLRYCCSVNLPELLFATSSELIDIAGSEDDAMALPCNFSGGSHDRALYISALCSALVLMARLNDSTALALSRRYKESFINLDRKWRRTAARRNLGKPDERMFAKIVHFDLSHVGRADMRLEGCLSTLAWLNDGSLRTLDISGLTTVSHHDITVLSCATKTTLKTLGTCCPELPTEQSSCFTFVCLSKVRELDLSNTRYFDGENAGVAMVMLTSLRSLTLDNTNVDDSVVATVMVKSQNLLRLSVRNCRRVTSKRLCGAKAVNTNLHLLELDCRNVTLDVPLARVQKFHNSLLTLNGRYTELGRQRMTAHRTQYQWRTGAKVSKSRKRKRSEVEDGAASNAKSSCNCCTLQFTGFSHSPNTEQEMFICKTCSIDFGRFLCSACARTCHRGHDVVYIGTGRGFCDCVVQGQCKLIGREDQESEIKGKVESLLQGDEVVGS</sequence>
<keyword evidence="7" id="KW-1185">Reference proteome</keyword>
<dbReference type="GO" id="GO:0008270">
    <property type="term" value="F:zinc ion binding"/>
    <property type="evidence" value="ECO:0007669"/>
    <property type="project" value="UniProtKB-KW"/>
</dbReference>
<dbReference type="Proteomes" id="UP000266841">
    <property type="component" value="Unassembled WGS sequence"/>
</dbReference>
<feature type="domain" description="UBR-type" evidence="5">
    <location>
        <begin position="611"/>
        <end position="681"/>
    </location>
</feature>
<dbReference type="eggNOG" id="KOG1776">
    <property type="taxonomic scope" value="Eukaryota"/>
</dbReference>
<organism evidence="6 7">
    <name type="scientific">Thalassiosira oceanica</name>
    <name type="common">Marine diatom</name>
    <dbReference type="NCBI Taxonomy" id="159749"/>
    <lineage>
        <taxon>Eukaryota</taxon>
        <taxon>Sar</taxon>
        <taxon>Stramenopiles</taxon>
        <taxon>Ochrophyta</taxon>
        <taxon>Bacillariophyta</taxon>
        <taxon>Coscinodiscophyceae</taxon>
        <taxon>Thalassiosirophycidae</taxon>
        <taxon>Thalassiosirales</taxon>
        <taxon>Thalassiosiraceae</taxon>
        <taxon>Thalassiosira</taxon>
    </lineage>
</organism>
<dbReference type="OrthoDB" id="2420415at2759"/>
<dbReference type="SMART" id="SM00396">
    <property type="entry name" value="ZnF_UBR1"/>
    <property type="match status" value="1"/>
</dbReference>
<evidence type="ECO:0000313" key="6">
    <source>
        <dbReference type="EMBL" id="EJK70612.1"/>
    </source>
</evidence>
<comment type="caution">
    <text evidence="6">The sequence shown here is derived from an EMBL/GenBank/DDBJ whole genome shotgun (WGS) entry which is preliminary data.</text>
</comment>
<keyword evidence="2" id="KW-0863">Zinc-finger</keyword>